<protein>
    <recommendedName>
        <fullName evidence="10">intramembrane prenyl-peptidase Rce1</fullName>
        <ecNumber evidence="10">3.4.26.1</ecNumber>
    </recommendedName>
</protein>
<evidence type="ECO:0000313" key="13">
    <source>
        <dbReference type="EMBL" id="CDP37714.1"/>
    </source>
</evidence>
<evidence type="ECO:0000256" key="5">
    <source>
        <dbReference type="ARBA" id="ARBA00022801"/>
    </source>
</evidence>
<reference evidence="13" key="1">
    <citation type="submission" date="2014-02" db="EMBL/GenBank/DDBJ databases">
        <authorList>
            <person name="Genoscope - CEA"/>
        </authorList>
    </citation>
    <scope>NUCLEOTIDE SEQUENCE</scope>
    <source>
        <strain evidence="13">LS3</strain>
    </source>
</reference>
<dbReference type="EC" id="3.4.26.1" evidence="10"/>
<keyword evidence="4 11" id="KW-0812">Transmembrane</keyword>
<comment type="catalytic activity">
    <reaction evidence="9">
        <text>Hydrolyzes the peptide bond -P2-(S-farnesyl or geranylgeranyl)C-P1'-P2'-P3'-COOH where P1' and P2' are amino acids with aliphatic sidechains and P3' is any C-terminal residue.</text>
        <dbReference type="EC" id="3.4.26.1"/>
    </reaction>
</comment>
<keyword evidence="7 11" id="KW-1133">Transmembrane helix</keyword>
<comment type="subcellular location">
    <subcellularLocation>
        <location evidence="1">Endoplasmic reticulum membrane</location>
        <topology evidence="1">Multi-pass membrane protein</topology>
    </subcellularLocation>
</comment>
<evidence type="ECO:0000256" key="6">
    <source>
        <dbReference type="ARBA" id="ARBA00022824"/>
    </source>
</evidence>
<feature type="transmembrane region" description="Helical" evidence="11">
    <location>
        <begin position="230"/>
        <end position="248"/>
    </location>
</feature>
<dbReference type="PANTHER" id="PTHR13046:SF0">
    <property type="entry name" value="CAAX PRENYL PROTEASE 2"/>
    <property type="match status" value="1"/>
</dbReference>
<evidence type="ECO:0000256" key="8">
    <source>
        <dbReference type="ARBA" id="ARBA00023136"/>
    </source>
</evidence>
<evidence type="ECO:0000259" key="12">
    <source>
        <dbReference type="Pfam" id="PF02517"/>
    </source>
</evidence>
<evidence type="ECO:0000256" key="3">
    <source>
        <dbReference type="ARBA" id="ARBA00022670"/>
    </source>
</evidence>
<dbReference type="GO" id="GO:0005789">
    <property type="term" value="C:endoplasmic reticulum membrane"/>
    <property type="evidence" value="ECO:0007669"/>
    <property type="project" value="UniProtKB-SubCell"/>
</dbReference>
<evidence type="ECO:0000256" key="4">
    <source>
        <dbReference type="ARBA" id="ARBA00022692"/>
    </source>
</evidence>
<feature type="transmembrane region" description="Helical" evidence="11">
    <location>
        <begin position="75"/>
        <end position="93"/>
    </location>
</feature>
<evidence type="ECO:0000256" key="7">
    <source>
        <dbReference type="ARBA" id="ARBA00022989"/>
    </source>
</evidence>
<feature type="transmembrane region" description="Helical" evidence="11">
    <location>
        <begin position="39"/>
        <end position="55"/>
    </location>
</feature>
<dbReference type="InterPro" id="IPR003675">
    <property type="entry name" value="Rce1/LyrA-like_dom"/>
</dbReference>
<gene>
    <name evidence="13" type="ORF">GNLVRS02_ARAD1D17776g</name>
</gene>
<dbReference type="PANTHER" id="PTHR13046">
    <property type="entry name" value="PROTEASE U48 CAAX PRENYL PROTEASE RCE1"/>
    <property type="match status" value="1"/>
</dbReference>
<feature type="transmembrane region" description="Helical" evidence="11">
    <location>
        <begin position="200"/>
        <end position="218"/>
    </location>
</feature>
<keyword evidence="5" id="KW-0378">Hydrolase</keyword>
<evidence type="ECO:0000256" key="10">
    <source>
        <dbReference type="ARBA" id="ARBA00049729"/>
    </source>
</evidence>
<dbReference type="PhylomeDB" id="A0A060TAD0"/>
<sequence>MIQSFVLTAAYVGVLYIRKETRPSSTVGRDDRNVVIERLVLVSVVTALACIWYWWHGYHLGLELSVENGVWAAKALGLTMILFAGPLFEALIVSPPSSYELKEEILSLFGVRNFVIGPVTEELVFRACLLASLEDSNWSFYKKVFLSPLFFGIAHLHHAYEQVLAQGTSQLAKIVVVALFQLTFTSIFGWYAAFLCLRTGTVYAPIIAHIFCNFMGVPSGSLGHGSRIDLIYRGLLVVGLCAFSYLITQF</sequence>
<dbReference type="Pfam" id="PF02517">
    <property type="entry name" value="Rce1-like"/>
    <property type="match status" value="1"/>
</dbReference>
<evidence type="ECO:0000256" key="9">
    <source>
        <dbReference type="ARBA" id="ARBA00047280"/>
    </source>
</evidence>
<keyword evidence="3" id="KW-0645">Protease</keyword>
<reference evidence="13" key="2">
    <citation type="submission" date="2014-06" db="EMBL/GenBank/DDBJ databases">
        <title>The complete genome of Blastobotrys (Arxula) adeninivorans LS3 - a yeast of biotechnological interest.</title>
        <authorList>
            <person name="Kunze G."/>
            <person name="Gaillardin C."/>
            <person name="Czernicka M."/>
            <person name="Durrens P."/>
            <person name="Martin T."/>
            <person name="Boer E."/>
            <person name="Gabaldon T."/>
            <person name="Cruz J."/>
            <person name="Talla E."/>
            <person name="Marck C."/>
            <person name="Goffeau A."/>
            <person name="Barbe V."/>
            <person name="Baret P."/>
            <person name="Baronian K."/>
            <person name="Beier S."/>
            <person name="Bleykasten C."/>
            <person name="Bode R."/>
            <person name="Casaregola S."/>
            <person name="Despons L."/>
            <person name="Fairhead C."/>
            <person name="Giersberg M."/>
            <person name="Gierski P."/>
            <person name="Hahnel U."/>
            <person name="Hartmann A."/>
            <person name="Jankowska D."/>
            <person name="Jubin C."/>
            <person name="Jung P."/>
            <person name="Lafontaine I."/>
            <person name="Leh-Louis V."/>
            <person name="Lemaire M."/>
            <person name="Marcet-Houben M."/>
            <person name="Mascher M."/>
            <person name="Morel G."/>
            <person name="Richard G.-F."/>
            <person name="Riechen J."/>
            <person name="Sacerdot C."/>
            <person name="Sarkar A."/>
            <person name="Savel G."/>
            <person name="Schacherer J."/>
            <person name="Sherman D."/>
            <person name="Straub M.-L."/>
            <person name="Stein N."/>
            <person name="Thierry A."/>
            <person name="Trautwein-Schult A."/>
            <person name="Westhof E."/>
            <person name="Worch S."/>
            <person name="Dujon B."/>
            <person name="Souciet J.-L."/>
            <person name="Wincker P."/>
            <person name="Scholz U."/>
            <person name="Neuveglise N."/>
        </authorList>
    </citation>
    <scope>NUCLEOTIDE SEQUENCE</scope>
    <source>
        <strain evidence="13">LS3</strain>
    </source>
</reference>
<dbReference type="GO" id="GO:0004222">
    <property type="term" value="F:metalloendopeptidase activity"/>
    <property type="evidence" value="ECO:0007669"/>
    <property type="project" value="InterPro"/>
</dbReference>
<dbReference type="InterPro" id="IPR039731">
    <property type="entry name" value="Rce1"/>
</dbReference>
<comment type="similarity">
    <text evidence="2">Belongs to the peptidase U48 family.</text>
</comment>
<feature type="domain" description="CAAX prenyl protease 2/Lysostaphin resistance protein A-like" evidence="12">
    <location>
        <begin position="108"/>
        <end position="215"/>
    </location>
</feature>
<accession>A0A060TAD0</accession>
<dbReference type="AlphaFoldDB" id="A0A060TAD0"/>
<keyword evidence="8 11" id="KW-0472">Membrane</keyword>
<dbReference type="GO" id="GO:0071586">
    <property type="term" value="P:CAAX-box protein processing"/>
    <property type="evidence" value="ECO:0007669"/>
    <property type="project" value="InterPro"/>
</dbReference>
<feature type="transmembrane region" description="Helical" evidence="11">
    <location>
        <begin position="174"/>
        <end position="194"/>
    </location>
</feature>
<evidence type="ECO:0000256" key="1">
    <source>
        <dbReference type="ARBA" id="ARBA00004477"/>
    </source>
</evidence>
<evidence type="ECO:0000256" key="11">
    <source>
        <dbReference type="SAM" id="Phobius"/>
    </source>
</evidence>
<keyword evidence="6" id="KW-0256">Endoplasmic reticulum</keyword>
<dbReference type="EMBL" id="HG937694">
    <property type="protein sequence ID" value="CDP37714.1"/>
    <property type="molecule type" value="Genomic_DNA"/>
</dbReference>
<organism evidence="13">
    <name type="scientific">Blastobotrys adeninivorans</name>
    <name type="common">Yeast</name>
    <name type="synonym">Arxula adeninivorans</name>
    <dbReference type="NCBI Taxonomy" id="409370"/>
    <lineage>
        <taxon>Eukaryota</taxon>
        <taxon>Fungi</taxon>
        <taxon>Dikarya</taxon>
        <taxon>Ascomycota</taxon>
        <taxon>Saccharomycotina</taxon>
        <taxon>Dipodascomycetes</taxon>
        <taxon>Dipodascales</taxon>
        <taxon>Trichomonascaceae</taxon>
        <taxon>Blastobotrys</taxon>
    </lineage>
</organism>
<proteinExistence type="inferred from homology"/>
<evidence type="ECO:0000256" key="2">
    <source>
        <dbReference type="ARBA" id="ARBA00006897"/>
    </source>
</evidence>
<name>A0A060TAD0_BLAAD</name>